<dbReference type="PANTHER" id="PTHR11941">
    <property type="entry name" value="ENOYL-COA HYDRATASE-RELATED"/>
    <property type="match status" value="1"/>
</dbReference>
<dbReference type="PANTHER" id="PTHR11941:SF54">
    <property type="entry name" value="ENOYL-COA HYDRATASE, MITOCHONDRIAL"/>
    <property type="match status" value="1"/>
</dbReference>
<feature type="non-terminal residue" evidence="1">
    <location>
        <position position="170"/>
    </location>
</feature>
<reference evidence="1" key="1">
    <citation type="submission" date="2018-05" db="EMBL/GenBank/DDBJ databases">
        <authorList>
            <person name="Lanie J.A."/>
            <person name="Ng W.-L."/>
            <person name="Kazmierczak K.M."/>
            <person name="Andrzejewski T.M."/>
            <person name="Davidsen T.M."/>
            <person name="Wayne K.J."/>
            <person name="Tettelin H."/>
            <person name="Glass J.I."/>
            <person name="Rusch D."/>
            <person name="Podicherti R."/>
            <person name="Tsui H.-C.T."/>
            <person name="Winkler M.E."/>
        </authorList>
    </citation>
    <scope>NUCLEOTIDE SEQUENCE</scope>
</reference>
<dbReference type="SUPFAM" id="SSF52096">
    <property type="entry name" value="ClpP/crotonase"/>
    <property type="match status" value="1"/>
</dbReference>
<dbReference type="InterPro" id="IPR001753">
    <property type="entry name" value="Enoyl-CoA_hydra/iso"/>
</dbReference>
<proteinExistence type="predicted"/>
<dbReference type="EMBL" id="UINC01032810">
    <property type="protein sequence ID" value="SVB21070.1"/>
    <property type="molecule type" value="Genomic_DNA"/>
</dbReference>
<dbReference type="GO" id="GO:0006635">
    <property type="term" value="P:fatty acid beta-oxidation"/>
    <property type="evidence" value="ECO:0007669"/>
    <property type="project" value="TreeGrafter"/>
</dbReference>
<evidence type="ECO:0000313" key="1">
    <source>
        <dbReference type="EMBL" id="SVB21070.1"/>
    </source>
</evidence>
<evidence type="ECO:0008006" key="2">
    <source>
        <dbReference type="Google" id="ProtNLM"/>
    </source>
</evidence>
<dbReference type="CDD" id="cd06558">
    <property type="entry name" value="crotonase-like"/>
    <property type="match status" value="1"/>
</dbReference>
<organism evidence="1">
    <name type="scientific">marine metagenome</name>
    <dbReference type="NCBI Taxonomy" id="408172"/>
    <lineage>
        <taxon>unclassified sequences</taxon>
        <taxon>metagenomes</taxon>
        <taxon>ecological metagenomes</taxon>
    </lineage>
</organism>
<gene>
    <name evidence="1" type="ORF">METZ01_LOCUS173924</name>
</gene>
<dbReference type="Pfam" id="PF00378">
    <property type="entry name" value="ECH_1"/>
    <property type="match status" value="1"/>
</dbReference>
<accession>A0A382C4U2</accession>
<dbReference type="Gene3D" id="3.90.226.10">
    <property type="entry name" value="2-enoyl-CoA Hydratase, Chain A, domain 1"/>
    <property type="match status" value="1"/>
</dbReference>
<dbReference type="AlphaFoldDB" id="A0A382C4U2"/>
<sequence>MMREGTMVQVHSENTLSGTGEFVTITYDREEKLNALNSEGIYELSRSFDAIVDNPTVRAVILAGAGQKAFVGGADIVELSNLDTETARIFISSLHKLFTKIRNFPVPVIAKINGYALGAGMELAAACDLRIASNTAVFGMPEVQVGVPSVIEAALLPRLVGWGKASYLVL</sequence>
<dbReference type="InterPro" id="IPR029045">
    <property type="entry name" value="ClpP/crotonase-like_dom_sf"/>
</dbReference>
<name>A0A382C4U2_9ZZZZ</name>
<protein>
    <recommendedName>
        <fullName evidence="2">Enoyl-CoA hydratase</fullName>
    </recommendedName>
</protein>
<dbReference type="GO" id="GO:0003824">
    <property type="term" value="F:catalytic activity"/>
    <property type="evidence" value="ECO:0007669"/>
    <property type="project" value="UniProtKB-ARBA"/>
</dbReference>